<evidence type="ECO:0000313" key="1">
    <source>
        <dbReference type="EMBL" id="CAL4120406.1"/>
    </source>
</evidence>
<organism evidence="1 2">
    <name type="scientific">Meganyctiphanes norvegica</name>
    <name type="common">Northern krill</name>
    <name type="synonym">Thysanopoda norvegica</name>
    <dbReference type="NCBI Taxonomy" id="48144"/>
    <lineage>
        <taxon>Eukaryota</taxon>
        <taxon>Metazoa</taxon>
        <taxon>Ecdysozoa</taxon>
        <taxon>Arthropoda</taxon>
        <taxon>Crustacea</taxon>
        <taxon>Multicrustacea</taxon>
        <taxon>Malacostraca</taxon>
        <taxon>Eumalacostraca</taxon>
        <taxon>Eucarida</taxon>
        <taxon>Euphausiacea</taxon>
        <taxon>Euphausiidae</taxon>
        <taxon>Meganyctiphanes</taxon>
    </lineage>
</organism>
<accession>A0AAV2RCS4</accession>
<dbReference type="Proteomes" id="UP001497623">
    <property type="component" value="Unassembled WGS sequence"/>
</dbReference>
<gene>
    <name evidence="1" type="ORF">MNOR_LOCUS22033</name>
</gene>
<sequence>MALEFYPVDFDDLIEQVQASMDETTVEKLNIEIRPVLENLSVSEPGENRETAVSQLSVWLNDTKRTGEEFSYVVGPLGVQVCDYMTGNIIFYELVYEVAEALAVKCPVLEGPWEHAAWFIIHLKNTLVLDFGTVSKDLSEWIIGMMGHSGMCPSPYLRQEFLKIFDIEVCVDINNQTQAFESVMFACSSLELVQMKKFICFEDYHCCINLNSIFGALKKLNKDEYLQGFDQQLSDKLLIQISVNIKDVSCIYGLNPIRNTYIYEINIITALFETISEYVQQELMKLLEIRDDPAYQMDNIDDISKALLILITCFKKSCQTPQLANITAMCIIDVVEVTLLFYIAMMSLGSQRVNPDFDPECLFNTDQLLGKLSDTDDNLVLTCVGQTINQKYQGRLSNLRQQLGNHNIGKFSMICSLLYHCNYDIYFLSCFNI</sequence>
<proteinExistence type="predicted"/>
<dbReference type="AlphaFoldDB" id="A0AAV2RCS4"/>
<keyword evidence="2" id="KW-1185">Reference proteome</keyword>
<protein>
    <submittedName>
        <fullName evidence="1">Uncharacterized protein</fullName>
    </submittedName>
</protein>
<name>A0AAV2RCS4_MEGNR</name>
<reference evidence="1 2" key="1">
    <citation type="submission" date="2024-05" db="EMBL/GenBank/DDBJ databases">
        <authorList>
            <person name="Wallberg A."/>
        </authorList>
    </citation>
    <scope>NUCLEOTIDE SEQUENCE [LARGE SCALE GENOMIC DNA]</scope>
</reference>
<evidence type="ECO:0000313" key="2">
    <source>
        <dbReference type="Proteomes" id="UP001497623"/>
    </source>
</evidence>
<dbReference type="EMBL" id="CAXKWB010018213">
    <property type="protein sequence ID" value="CAL4120406.1"/>
    <property type="molecule type" value="Genomic_DNA"/>
</dbReference>
<comment type="caution">
    <text evidence="1">The sequence shown here is derived from an EMBL/GenBank/DDBJ whole genome shotgun (WGS) entry which is preliminary data.</text>
</comment>